<reference evidence="2" key="1">
    <citation type="submission" date="2018-05" db="EMBL/GenBank/DDBJ databases">
        <title>Draft genome of Mucuna pruriens seed.</title>
        <authorList>
            <person name="Nnadi N.E."/>
            <person name="Vos R."/>
            <person name="Hasami M.H."/>
            <person name="Devisetty U.K."/>
            <person name="Aguiy J.C."/>
        </authorList>
    </citation>
    <scope>NUCLEOTIDE SEQUENCE [LARGE SCALE GENOMIC DNA]</scope>
    <source>
        <strain evidence="2">JCA_2017</strain>
    </source>
</reference>
<name>A0A371GVY2_MUCPR</name>
<organism evidence="2 3">
    <name type="scientific">Mucuna pruriens</name>
    <name type="common">Velvet bean</name>
    <name type="synonym">Dolichos pruriens</name>
    <dbReference type="NCBI Taxonomy" id="157652"/>
    <lineage>
        <taxon>Eukaryota</taxon>
        <taxon>Viridiplantae</taxon>
        <taxon>Streptophyta</taxon>
        <taxon>Embryophyta</taxon>
        <taxon>Tracheophyta</taxon>
        <taxon>Spermatophyta</taxon>
        <taxon>Magnoliopsida</taxon>
        <taxon>eudicotyledons</taxon>
        <taxon>Gunneridae</taxon>
        <taxon>Pentapetalae</taxon>
        <taxon>rosids</taxon>
        <taxon>fabids</taxon>
        <taxon>Fabales</taxon>
        <taxon>Fabaceae</taxon>
        <taxon>Papilionoideae</taxon>
        <taxon>50 kb inversion clade</taxon>
        <taxon>NPAAA clade</taxon>
        <taxon>indigoferoid/millettioid clade</taxon>
        <taxon>Phaseoleae</taxon>
        <taxon>Mucuna</taxon>
    </lineage>
</organism>
<keyword evidence="3" id="KW-1185">Reference proteome</keyword>
<dbReference type="AlphaFoldDB" id="A0A371GVY2"/>
<sequence length="204" mass="23285">LKAESISAQKKHLNPVEAENIPTQANVSGQNHSDKNSYMIMLKLRSLVQDRLSPTPSCPSKIKFVRLCCVRVCTLPRYLFEACKTTKNPLINHEMNDYPILSLHIRINEDGLSKAQIVKSSMRGLGLTLRRKVERKKFLRKRPSMGPFEEGKVPSLRKSKLLPRGMDLSRSSREFLATNLRTNSLQEGEHDMERGQDLETLKKT</sequence>
<proteinExistence type="predicted"/>
<dbReference type="EMBL" id="QJKJ01004303">
    <property type="protein sequence ID" value="RDX94707.1"/>
    <property type="molecule type" value="Genomic_DNA"/>
</dbReference>
<dbReference type="Proteomes" id="UP000257109">
    <property type="component" value="Unassembled WGS sequence"/>
</dbReference>
<gene>
    <name evidence="2" type="ORF">CR513_22879</name>
</gene>
<protein>
    <submittedName>
        <fullName evidence="2">Uncharacterized protein</fullName>
    </submittedName>
</protein>
<accession>A0A371GVY2</accession>
<comment type="caution">
    <text evidence="2">The sequence shown here is derived from an EMBL/GenBank/DDBJ whole genome shotgun (WGS) entry which is preliminary data.</text>
</comment>
<evidence type="ECO:0000256" key="1">
    <source>
        <dbReference type="SAM" id="MobiDB-lite"/>
    </source>
</evidence>
<feature type="non-terminal residue" evidence="2">
    <location>
        <position position="204"/>
    </location>
</feature>
<evidence type="ECO:0000313" key="3">
    <source>
        <dbReference type="Proteomes" id="UP000257109"/>
    </source>
</evidence>
<feature type="region of interest" description="Disordered" evidence="1">
    <location>
        <begin position="181"/>
        <end position="204"/>
    </location>
</feature>
<feature type="compositionally biased region" description="Basic and acidic residues" evidence="1">
    <location>
        <begin position="187"/>
        <end position="204"/>
    </location>
</feature>
<feature type="non-terminal residue" evidence="2">
    <location>
        <position position="1"/>
    </location>
</feature>
<evidence type="ECO:0000313" key="2">
    <source>
        <dbReference type="EMBL" id="RDX94707.1"/>
    </source>
</evidence>